<dbReference type="Proteomes" id="UP000271624">
    <property type="component" value="Unassembled WGS sequence"/>
</dbReference>
<organism evidence="2 3">
    <name type="scientific">Dulcicalothrix desertica PCC 7102</name>
    <dbReference type="NCBI Taxonomy" id="232991"/>
    <lineage>
        <taxon>Bacteria</taxon>
        <taxon>Bacillati</taxon>
        <taxon>Cyanobacteriota</taxon>
        <taxon>Cyanophyceae</taxon>
        <taxon>Nostocales</taxon>
        <taxon>Calotrichaceae</taxon>
        <taxon>Dulcicalothrix</taxon>
    </lineage>
</organism>
<reference evidence="2" key="1">
    <citation type="submission" date="2018-12" db="EMBL/GenBank/DDBJ databases">
        <authorList>
            <person name="Will S."/>
            <person name="Neumann-Schaal M."/>
            <person name="Henke P."/>
        </authorList>
    </citation>
    <scope>NUCLEOTIDE SEQUENCE</scope>
    <source>
        <strain evidence="2">PCC 7102</strain>
    </source>
</reference>
<feature type="region of interest" description="Disordered" evidence="1">
    <location>
        <begin position="1"/>
        <end position="32"/>
    </location>
</feature>
<dbReference type="OrthoDB" id="517980at2"/>
<keyword evidence="3" id="KW-1185">Reference proteome</keyword>
<accession>A0A433VCG5</accession>
<name>A0A433VCG5_9CYAN</name>
<dbReference type="AlphaFoldDB" id="A0A433VCG5"/>
<gene>
    <name evidence="2" type="ORF">DSM106972_047090</name>
</gene>
<comment type="caution">
    <text evidence="2">The sequence shown here is derived from an EMBL/GenBank/DDBJ whole genome shotgun (WGS) entry which is preliminary data.</text>
</comment>
<sequence length="166" mass="19421">MAGKSKGFKELLMQEKASQDKQRMMQKMKKEIESEDDKTLVLIEPEGYEKMSDIMVKFLEPYTVKLRSPQEYEKLLVIGMLAWNASLMTPEQRKEMINDAVSQTIGYAGIESQREMKEIVNELIERKEKYFSNIKRFITSYKLKNKGRDFNLSIVSSLMEGEDKNK</sequence>
<evidence type="ECO:0000313" key="2">
    <source>
        <dbReference type="EMBL" id="RUT03795.1"/>
    </source>
</evidence>
<reference evidence="2" key="2">
    <citation type="journal article" date="2019" name="Genome Biol. Evol.">
        <title>Day and night: Metabolic profiles and evolutionary relationships of six axenic non-marine cyanobacteria.</title>
        <authorList>
            <person name="Will S.E."/>
            <person name="Henke P."/>
            <person name="Boedeker C."/>
            <person name="Huang S."/>
            <person name="Brinkmann H."/>
            <person name="Rohde M."/>
            <person name="Jarek M."/>
            <person name="Friedl T."/>
            <person name="Seufert S."/>
            <person name="Schumacher M."/>
            <person name="Overmann J."/>
            <person name="Neumann-Schaal M."/>
            <person name="Petersen J."/>
        </authorList>
    </citation>
    <scope>NUCLEOTIDE SEQUENCE [LARGE SCALE GENOMIC DNA]</scope>
    <source>
        <strain evidence="2">PCC 7102</strain>
    </source>
</reference>
<dbReference type="RefSeq" id="WP_127083081.1">
    <property type="nucleotide sequence ID" value="NZ_RSCL01000012.1"/>
</dbReference>
<feature type="compositionally biased region" description="Basic and acidic residues" evidence="1">
    <location>
        <begin position="7"/>
        <end position="32"/>
    </location>
</feature>
<evidence type="ECO:0000313" key="3">
    <source>
        <dbReference type="Proteomes" id="UP000271624"/>
    </source>
</evidence>
<dbReference type="EMBL" id="RSCL01000012">
    <property type="protein sequence ID" value="RUT03795.1"/>
    <property type="molecule type" value="Genomic_DNA"/>
</dbReference>
<proteinExistence type="predicted"/>
<evidence type="ECO:0000256" key="1">
    <source>
        <dbReference type="SAM" id="MobiDB-lite"/>
    </source>
</evidence>
<protein>
    <submittedName>
        <fullName evidence="2">Uncharacterized protein</fullName>
    </submittedName>
</protein>